<feature type="transmembrane region" description="Helical" evidence="1">
    <location>
        <begin position="150"/>
        <end position="167"/>
    </location>
</feature>
<feature type="transmembrane region" description="Helical" evidence="1">
    <location>
        <begin position="121"/>
        <end position="143"/>
    </location>
</feature>
<name>I4EEK4_9BACT</name>
<feature type="transmembrane region" description="Helical" evidence="1">
    <location>
        <begin position="240"/>
        <end position="260"/>
    </location>
</feature>
<feature type="transmembrane region" description="Helical" evidence="1">
    <location>
        <begin position="204"/>
        <end position="234"/>
    </location>
</feature>
<evidence type="ECO:0000313" key="3">
    <source>
        <dbReference type="Proteomes" id="UP000004221"/>
    </source>
</evidence>
<accession>I4EEK4</accession>
<keyword evidence="1" id="KW-0472">Membrane</keyword>
<feature type="transmembrane region" description="Helical" evidence="1">
    <location>
        <begin position="385"/>
        <end position="410"/>
    </location>
</feature>
<keyword evidence="1" id="KW-0812">Transmembrane</keyword>
<feature type="transmembrane region" description="Helical" evidence="1">
    <location>
        <begin position="422"/>
        <end position="439"/>
    </location>
</feature>
<dbReference type="RefSeq" id="WP_008475909.1">
    <property type="nucleotide sequence ID" value="NZ_CAGS01000099.1"/>
</dbReference>
<dbReference type="Proteomes" id="UP000004221">
    <property type="component" value="Unassembled WGS sequence"/>
</dbReference>
<proteinExistence type="predicted"/>
<organism evidence="2 3">
    <name type="scientific">Nitrolancea hollandica Lb</name>
    <dbReference type="NCBI Taxonomy" id="1129897"/>
    <lineage>
        <taxon>Bacteria</taxon>
        <taxon>Pseudomonadati</taxon>
        <taxon>Thermomicrobiota</taxon>
        <taxon>Thermomicrobia</taxon>
        <taxon>Sphaerobacterales</taxon>
        <taxon>Sphaerobacterineae</taxon>
        <taxon>Sphaerobacteraceae</taxon>
        <taxon>Nitrolancea</taxon>
    </lineage>
</organism>
<comment type="caution">
    <text evidence="2">The sequence shown here is derived from an EMBL/GenBank/DDBJ whole genome shotgun (WGS) entry which is preliminary data.</text>
</comment>
<reference evidence="2 3" key="1">
    <citation type="journal article" date="2012" name="ISME J.">
        <title>Nitrification expanded: discovery, physiology and genomics of a nitrite-oxidizing bacterium from the phylum Chloroflexi.</title>
        <authorList>
            <person name="Sorokin D.Y."/>
            <person name="Lucker S."/>
            <person name="Vejmelkova D."/>
            <person name="Kostrikina N.A."/>
            <person name="Kleerebezem R."/>
            <person name="Rijpstra W.I."/>
            <person name="Damste J.S."/>
            <person name="Le Paslier D."/>
            <person name="Muyzer G."/>
            <person name="Wagner M."/>
            <person name="van Loosdrecht M.C."/>
            <person name="Daims H."/>
        </authorList>
    </citation>
    <scope>NUCLEOTIDE SEQUENCE [LARGE SCALE GENOMIC DNA]</scope>
    <source>
        <strain evidence="3">none</strain>
    </source>
</reference>
<keyword evidence="3" id="KW-1185">Reference proteome</keyword>
<feature type="transmembrane region" description="Helical" evidence="1">
    <location>
        <begin position="314"/>
        <end position="332"/>
    </location>
</feature>
<dbReference type="AlphaFoldDB" id="I4EEK4"/>
<evidence type="ECO:0000256" key="1">
    <source>
        <dbReference type="SAM" id="Phobius"/>
    </source>
</evidence>
<evidence type="ECO:0000313" key="2">
    <source>
        <dbReference type="EMBL" id="CCF83116.1"/>
    </source>
</evidence>
<protein>
    <submittedName>
        <fullName evidence="2">Uncharacterized protein</fullName>
    </submittedName>
</protein>
<dbReference type="OrthoDB" id="134977at2"/>
<dbReference type="EMBL" id="CAGS01000099">
    <property type="protein sequence ID" value="CCF83116.1"/>
    <property type="molecule type" value="Genomic_DNA"/>
</dbReference>
<feature type="transmembrane region" description="Helical" evidence="1">
    <location>
        <begin position="26"/>
        <end position="47"/>
    </location>
</feature>
<gene>
    <name evidence="2" type="ORF">NITHO_1880003</name>
</gene>
<sequence>MHLPHPETTTQEYAGRSARSGSRRGFLPVQTAGFLLIFSLLTIVMTWPLPLHAGSAIQDLGDPLHEIWTMRWTQHQLLADPAHLWDGNMGYPFPRSLLFSEPRLSTSILAWPIQLVTGNDILTYNIMFLLSFIVLGTGMALLVTEISGSAGAGLLAGILAAFTPYRYGHLSHLNLLNYGGIPLALWALIRFARRRRPIDAGLAALFLTIQLPASDTIALMTLGMIAVLLPFLLWQQRRSLSWQFLGGLVFALAIPLLALVPDIVGRLDVDRMYGFTRDLDTIRAMSATPRSYISVSGFNHVWRDILPHAYPNPLFPGVVALLGALLGLALAIRRWPTWVVYCAVLAIGAFILSLGPDITVHGATITLPHRWLYDSMPGMNAFRDVARFGMVVILAINILAGLGFAAAWAFLRPRLSAQRIRVIGGMILIILVVMSLTEFRSDAGASKVPRDPETVAVYDWLAKQPRGPVIEFPADGLWTGAGPMLRQIYYSTRHWQPIVAAHTSFLPDRYLEFLVGFHDDTKAPSLVRRENVGLLQDIGIRYVVIHRMNGYDWRRALEEANRLPELTRVGTFGDAEVYTLDPSHRTPVELRLAAPESAIAGQPVMALLIANNRSAMSAITTLKRPPPISATWSGADGRVISTSELPVHVPVIVPGGATNVPLRLTAPSTPGTYRLRLDAGSLAAPLEASIRVEPMTLQGAGQPPITLRRVTWPDRPYHPGDQLDLLLEWDVKQPVDRSYTYTAQLRGPGRQPYAQYDDRPFRDAYTTNKWKPGETILESISIPIGPDIPPGSYQLLIAFYDGSQPSAPRLPIGLPDGTTGPEGIFGPILIEKP</sequence>
<feature type="transmembrane region" description="Helical" evidence="1">
    <location>
        <begin position="339"/>
        <end position="365"/>
    </location>
</feature>
<keyword evidence="1" id="KW-1133">Transmembrane helix</keyword>